<dbReference type="EMBL" id="CM044701">
    <property type="protein sequence ID" value="KAI5681397.1"/>
    <property type="molecule type" value="Genomic_DNA"/>
</dbReference>
<reference evidence="2" key="1">
    <citation type="journal article" date="2023" name="Nat. Plants">
        <title>Single-cell RNA sequencing provides a high-resolution roadmap for understanding the multicellular compartmentation of specialized metabolism.</title>
        <authorList>
            <person name="Sun S."/>
            <person name="Shen X."/>
            <person name="Li Y."/>
            <person name="Li Y."/>
            <person name="Wang S."/>
            <person name="Li R."/>
            <person name="Zhang H."/>
            <person name="Shen G."/>
            <person name="Guo B."/>
            <person name="Wei J."/>
            <person name="Xu J."/>
            <person name="St-Pierre B."/>
            <person name="Chen S."/>
            <person name="Sun C."/>
        </authorList>
    </citation>
    <scope>NUCLEOTIDE SEQUENCE [LARGE SCALE GENOMIC DNA]</scope>
</reference>
<organism evidence="1 2">
    <name type="scientific">Catharanthus roseus</name>
    <name type="common">Madagascar periwinkle</name>
    <name type="synonym">Vinca rosea</name>
    <dbReference type="NCBI Taxonomy" id="4058"/>
    <lineage>
        <taxon>Eukaryota</taxon>
        <taxon>Viridiplantae</taxon>
        <taxon>Streptophyta</taxon>
        <taxon>Embryophyta</taxon>
        <taxon>Tracheophyta</taxon>
        <taxon>Spermatophyta</taxon>
        <taxon>Magnoliopsida</taxon>
        <taxon>eudicotyledons</taxon>
        <taxon>Gunneridae</taxon>
        <taxon>Pentapetalae</taxon>
        <taxon>asterids</taxon>
        <taxon>lamiids</taxon>
        <taxon>Gentianales</taxon>
        <taxon>Apocynaceae</taxon>
        <taxon>Rauvolfioideae</taxon>
        <taxon>Vinceae</taxon>
        <taxon>Catharanthinae</taxon>
        <taxon>Catharanthus</taxon>
    </lineage>
</organism>
<gene>
    <name evidence="1" type="ORF">M9H77_02624</name>
</gene>
<name>A0ACC0C8X8_CATRO</name>
<evidence type="ECO:0000313" key="1">
    <source>
        <dbReference type="EMBL" id="KAI5681397.1"/>
    </source>
</evidence>
<protein>
    <submittedName>
        <fullName evidence="1">Uncharacterized protein</fullName>
    </submittedName>
</protein>
<comment type="caution">
    <text evidence="1">The sequence shown here is derived from an EMBL/GenBank/DDBJ whole genome shotgun (WGS) entry which is preliminary data.</text>
</comment>
<evidence type="ECO:0000313" key="2">
    <source>
        <dbReference type="Proteomes" id="UP001060085"/>
    </source>
</evidence>
<accession>A0ACC0C8X8</accession>
<proteinExistence type="predicted"/>
<dbReference type="Proteomes" id="UP001060085">
    <property type="component" value="Linkage Group LG01"/>
</dbReference>
<keyword evidence="2" id="KW-1185">Reference proteome</keyword>
<sequence>MSNWSPGQDVLVASAIRRGRCWIGYRNMSGSRSSNHADEAVFESSQNRQSKPIREAIPRLEQAIDKVIENFMIKIMELLEASMATRRNERVPATGADEALERSLKFRPLEFYGEVEQEIKAELYEDALRVTFAAFRLHGMAKDWWLRALKLGHSRTNYGPGTIFKKYSEKSTYLGGFGNFTVAQYTTKFNRLTKYHLRLIDIDEKKMGQFVKGLRVELQRALTPLPPMGFAAAVEATTRTKMVDQVVESSYWLSCNPL</sequence>